<dbReference type="AlphaFoldDB" id="A0A511YEL2"/>
<sequence length="53" mass="6376">MWSDFEIKIRNQAAGNETELNNYKWVTKHDTFETLRILLKAKLILMVQKYSVF</sequence>
<evidence type="ECO:0000313" key="1">
    <source>
        <dbReference type="EMBL" id="GEN73634.1"/>
    </source>
</evidence>
<evidence type="ECO:0000313" key="2">
    <source>
        <dbReference type="Proteomes" id="UP000321150"/>
    </source>
</evidence>
<accession>A0A511YEL2</accession>
<dbReference type="EMBL" id="BJYI01000017">
    <property type="protein sequence ID" value="GEN73634.1"/>
    <property type="molecule type" value="Genomic_DNA"/>
</dbReference>
<proteinExistence type="predicted"/>
<comment type="caution">
    <text evidence="1">The sequence shown here is derived from an EMBL/GenBank/DDBJ whole genome shotgun (WGS) entry which is preliminary data.</text>
</comment>
<gene>
    <name evidence="1" type="ORF">CLA01_37060</name>
</gene>
<name>A0A511YEL2_9FLAO</name>
<reference evidence="1 2" key="1">
    <citation type="submission" date="2019-07" db="EMBL/GenBank/DDBJ databases">
        <title>Whole genome shotgun sequence of Chryseobacterium lathyri NBRC 105250.</title>
        <authorList>
            <person name="Hosoyama A."/>
            <person name="Uohara A."/>
            <person name="Ohji S."/>
            <person name="Ichikawa N."/>
        </authorList>
    </citation>
    <scope>NUCLEOTIDE SEQUENCE [LARGE SCALE GENOMIC DNA]</scope>
    <source>
        <strain evidence="1 2">NBRC 105250</strain>
    </source>
</reference>
<dbReference type="Proteomes" id="UP000321150">
    <property type="component" value="Unassembled WGS sequence"/>
</dbReference>
<protein>
    <submittedName>
        <fullName evidence="1">Uncharacterized protein</fullName>
    </submittedName>
</protein>
<organism evidence="1 2">
    <name type="scientific">Chryseobacterium lathyri</name>
    <dbReference type="NCBI Taxonomy" id="395933"/>
    <lineage>
        <taxon>Bacteria</taxon>
        <taxon>Pseudomonadati</taxon>
        <taxon>Bacteroidota</taxon>
        <taxon>Flavobacteriia</taxon>
        <taxon>Flavobacteriales</taxon>
        <taxon>Weeksellaceae</taxon>
        <taxon>Chryseobacterium group</taxon>
        <taxon>Chryseobacterium</taxon>
    </lineage>
</organism>